<proteinExistence type="predicted"/>
<sequence>MILCTNIDGGQLSKLNIKRQEKHIAILTARHKKRFIKYGFVQGDSDL</sequence>
<accession>A0A8S5S7G9</accession>
<protein>
    <submittedName>
        <fullName evidence="1">Uncharacterized protein</fullName>
    </submittedName>
</protein>
<dbReference type="EMBL" id="BK032545">
    <property type="protein sequence ID" value="DAF46854.1"/>
    <property type="molecule type" value="Genomic_DNA"/>
</dbReference>
<name>A0A8S5S7G9_9CAUD</name>
<reference evidence="1" key="1">
    <citation type="journal article" date="2021" name="Proc. Natl. Acad. Sci. U.S.A.">
        <title>A Catalog of Tens of Thousands of Viruses from Human Metagenomes Reveals Hidden Associations with Chronic Diseases.</title>
        <authorList>
            <person name="Tisza M.J."/>
            <person name="Buck C.B."/>
        </authorList>
    </citation>
    <scope>NUCLEOTIDE SEQUENCE</scope>
    <source>
        <strain evidence="1">CtBrh2</strain>
    </source>
</reference>
<evidence type="ECO:0000313" key="1">
    <source>
        <dbReference type="EMBL" id="DAF46854.1"/>
    </source>
</evidence>
<organism evidence="1">
    <name type="scientific">Siphoviridae sp. ctBrh2</name>
    <dbReference type="NCBI Taxonomy" id="2827804"/>
    <lineage>
        <taxon>Viruses</taxon>
        <taxon>Duplodnaviria</taxon>
        <taxon>Heunggongvirae</taxon>
        <taxon>Uroviricota</taxon>
        <taxon>Caudoviricetes</taxon>
    </lineage>
</organism>